<evidence type="ECO:0000313" key="5">
    <source>
        <dbReference type="Proteomes" id="UP000828390"/>
    </source>
</evidence>
<feature type="coiled-coil region" evidence="1">
    <location>
        <begin position="284"/>
        <end position="311"/>
    </location>
</feature>
<gene>
    <name evidence="4" type="ORF">DPMN_013015</name>
</gene>
<accession>A0A9D4N737</accession>
<reference evidence="4" key="2">
    <citation type="submission" date="2020-11" db="EMBL/GenBank/DDBJ databases">
        <authorList>
            <person name="McCartney M.A."/>
            <person name="Auch B."/>
            <person name="Kono T."/>
            <person name="Mallez S."/>
            <person name="Becker A."/>
            <person name="Gohl D.M."/>
            <person name="Silverstein K.A.T."/>
            <person name="Koren S."/>
            <person name="Bechman K.B."/>
            <person name="Herman A."/>
            <person name="Abrahante J.E."/>
            <person name="Garbe J."/>
        </authorList>
    </citation>
    <scope>NUCLEOTIDE SEQUENCE</scope>
    <source>
        <strain evidence="4">Duluth1</strain>
        <tissue evidence="4">Whole animal</tissue>
    </source>
</reference>
<dbReference type="PROSITE" id="PS50192">
    <property type="entry name" value="T_SNARE"/>
    <property type="match status" value="1"/>
</dbReference>
<dbReference type="InterPro" id="IPR000727">
    <property type="entry name" value="T_SNARE_dom"/>
</dbReference>
<dbReference type="Proteomes" id="UP000828390">
    <property type="component" value="Unassembled WGS sequence"/>
</dbReference>
<keyword evidence="1" id="KW-0175">Coiled coil</keyword>
<comment type="caution">
    <text evidence="4">The sequence shown here is derived from an EMBL/GenBank/DDBJ whole genome shotgun (WGS) entry which is preliminary data.</text>
</comment>
<reference evidence="4" key="1">
    <citation type="journal article" date="2019" name="bioRxiv">
        <title>The Genome of the Zebra Mussel, Dreissena polymorpha: A Resource for Invasive Species Research.</title>
        <authorList>
            <person name="McCartney M.A."/>
            <person name="Auch B."/>
            <person name="Kono T."/>
            <person name="Mallez S."/>
            <person name="Zhang Y."/>
            <person name="Obille A."/>
            <person name="Becker A."/>
            <person name="Abrahante J.E."/>
            <person name="Garbe J."/>
            <person name="Badalamenti J.P."/>
            <person name="Herman A."/>
            <person name="Mangelson H."/>
            <person name="Liachko I."/>
            <person name="Sullivan S."/>
            <person name="Sone E.D."/>
            <person name="Koren S."/>
            <person name="Silverstein K.A.T."/>
            <person name="Beckman K.B."/>
            <person name="Gohl D.M."/>
        </authorList>
    </citation>
    <scope>NUCLEOTIDE SEQUENCE</scope>
    <source>
        <strain evidence="4">Duluth1</strain>
        <tissue evidence="4">Whole animal</tissue>
    </source>
</reference>
<feature type="region of interest" description="Disordered" evidence="2">
    <location>
        <begin position="1"/>
        <end position="20"/>
    </location>
</feature>
<dbReference type="EMBL" id="JAIWYP010000001">
    <property type="protein sequence ID" value="KAH3888970.1"/>
    <property type="molecule type" value="Genomic_DNA"/>
</dbReference>
<evidence type="ECO:0000256" key="2">
    <source>
        <dbReference type="SAM" id="MobiDB-lite"/>
    </source>
</evidence>
<evidence type="ECO:0000259" key="3">
    <source>
        <dbReference type="PROSITE" id="PS50192"/>
    </source>
</evidence>
<name>A0A9D4N737_DREPO</name>
<sequence>MISNQAKLVSKLSQNMESSDEKVSELQEQLVKANLELTSERERFNVRLSESQKYFEEILKEQEDKILNLKEKYKEKENELENVHAEFTELIRRQDRNIKEIMSVNPVNIEGSVIQALQQQIGDLHDVIAQKTSLIEALDSKCRLQESELENERKIQRSMKEKLQDLSEKTILSESHLMHVESELNIQRQNFKRKLEELLEKHEAEKTERDQQLSTLKSVCANYEQLYNQSMKEYSSLQDRHYKLSNQVLSFKSSASGSEIDASALIAENHGLSSDHEVVKTDGLKQLQDMCEDLSARLKAKEEELLHLQDTVDQQTPKKDEKNVAKLKEKMLLKTKTQLLSKGRSVKKEAKQVREVNILYSCYS</sequence>
<proteinExistence type="predicted"/>
<feature type="compositionally biased region" description="Polar residues" evidence="2">
    <location>
        <begin position="1"/>
        <end position="17"/>
    </location>
</feature>
<feature type="domain" description="T-SNARE coiled-coil homology" evidence="3">
    <location>
        <begin position="1"/>
        <end position="33"/>
    </location>
</feature>
<dbReference type="AlphaFoldDB" id="A0A9D4N737"/>
<evidence type="ECO:0000256" key="1">
    <source>
        <dbReference type="SAM" id="Coils"/>
    </source>
</evidence>
<evidence type="ECO:0000313" key="4">
    <source>
        <dbReference type="EMBL" id="KAH3888970.1"/>
    </source>
</evidence>
<keyword evidence="5" id="KW-1185">Reference proteome</keyword>
<organism evidence="4 5">
    <name type="scientific">Dreissena polymorpha</name>
    <name type="common">Zebra mussel</name>
    <name type="synonym">Mytilus polymorpha</name>
    <dbReference type="NCBI Taxonomy" id="45954"/>
    <lineage>
        <taxon>Eukaryota</taxon>
        <taxon>Metazoa</taxon>
        <taxon>Spiralia</taxon>
        <taxon>Lophotrochozoa</taxon>
        <taxon>Mollusca</taxon>
        <taxon>Bivalvia</taxon>
        <taxon>Autobranchia</taxon>
        <taxon>Heteroconchia</taxon>
        <taxon>Euheterodonta</taxon>
        <taxon>Imparidentia</taxon>
        <taxon>Neoheterodontei</taxon>
        <taxon>Myida</taxon>
        <taxon>Dreissenoidea</taxon>
        <taxon>Dreissenidae</taxon>
        <taxon>Dreissena</taxon>
    </lineage>
</organism>
<feature type="coiled-coil region" evidence="1">
    <location>
        <begin position="135"/>
        <end position="240"/>
    </location>
</feature>
<protein>
    <recommendedName>
        <fullName evidence="3">t-SNARE coiled-coil homology domain-containing protein</fullName>
    </recommendedName>
</protein>